<dbReference type="InterPro" id="IPR000182">
    <property type="entry name" value="GNAT_dom"/>
</dbReference>
<protein>
    <submittedName>
        <fullName evidence="5">MarR family transcriptional regulator</fullName>
    </submittedName>
</protein>
<proteinExistence type="predicted"/>
<evidence type="ECO:0000313" key="5">
    <source>
        <dbReference type="EMBL" id="SAK70951.1"/>
    </source>
</evidence>
<keyword evidence="2" id="KW-0012">Acyltransferase</keyword>
<gene>
    <name evidence="5" type="ORF">AWB78_02831</name>
</gene>
<dbReference type="InterPro" id="IPR050832">
    <property type="entry name" value="Bact_Acetyltransf"/>
</dbReference>
<dbReference type="GO" id="GO:0016747">
    <property type="term" value="F:acyltransferase activity, transferring groups other than amino-acyl groups"/>
    <property type="evidence" value="ECO:0007669"/>
    <property type="project" value="InterPro"/>
</dbReference>
<dbReference type="InterPro" id="IPR000835">
    <property type="entry name" value="HTH_MarR-typ"/>
</dbReference>
<dbReference type="SMART" id="SM00347">
    <property type="entry name" value="HTH_MARR"/>
    <property type="match status" value="1"/>
</dbReference>
<dbReference type="Gene3D" id="1.10.10.10">
    <property type="entry name" value="Winged helix-like DNA-binding domain superfamily/Winged helix DNA-binding domain"/>
    <property type="match status" value="1"/>
</dbReference>
<keyword evidence="6" id="KW-1185">Reference proteome</keyword>
<feature type="domain" description="HTH marR-type" evidence="3">
    <location>
        <begin position="1"/>
        <end position="148"/>
    </location>
</feature>
<evidence type="ECO:0000259" key="4">
    <source>
        <dbReference type="PROSITE" id="PS51186"/>
    </source>
</evidence>
<dbReference type="SUPFAM" id="SSF46785">
    <property type="entry name" value="Winged helix' DNA-binding domain"/>
    <property type="match status" value="1"/>
</dbReference>
<dbReference type="SUPFAM" id="SSF55729">
    <property type="entry name" value="Acyl-CoA N-acyltransferases (Nat)"/>
    <property type="match status" value="1"/>
</dbReference>
<dbReference type="Gene3D" id="3.40.630.30">
    <property type="match status" value="1"/>
</dbReference>
<accession>A0A158BLP6</accession>
<dbReference type="PROSITE" id="PS51186">
    <property type="entry name" value="GNAT"/>
    <property type="match status" value="1"/>
</dbReference>
<dbReference type="CDD" id="cd04301">
    <property type="entry name" value="NAT_SF"/>
    <property type="match status" value="1"/>
</dbReference>
<dbReference type="Proteomes" id="UP000071859">
    <property type="component" value="Unassembled WGS sequence"/>
</dbReference>
<reference evidence="5" key="1">
    <citation type="submission" date="2016-01" db="EMBL/GenBank/DDBJ databases">
        <authorList>
            <person name="Peeters C."/>
        </authorList>
    </citation>
    <scope>NUCLEOTIDE SEQUENCE</scope>
    <source>
        <strain evidence="5">LMG 29321</strain>
    </source>
</reference>
<dbReference type="GO" id="GO:0003700">
    <property type="term" value="F:DNA-binding transcription factor activity"/>
    <property type="evidence" value="ECO:0007669"/>
    <property type="project" value="InterPro"/>
</dbReference>
<dbReference type="InterPro" id="IPR036390">
    <property type="entry name" value="WH_DNA-bd_sf"/>
</dbReference>
<keyword evidence="1" id="KW-0808">Transferase</keyword>
<evidence type="ECO:0000313" key="6">
    <source>
        <dbReference type="Proteomes" id="UP000071859"/>
    </source>
</evidence>
<dbReference type="Pfam" id="PF12802">
    <property type="entry name" value="MarR_2"/>
    <property type="match status" value="1"/>
</dbReference>
<dbReference type="PROSITE" id="PS50995">
    <property type="entry name" value="HTH_MARR_2"/>
    <property type="match status" value="1"/>
</dbReference>
<dbReference type="InterPro" id="IPR036388">
    <property type="entry name" value="WH-like_DNA-bd_sf"/>
</dbReference>
<comment type="caution">
    <text evidence="5">The sequence shown here is derived from an EMBL/GenBank/DDBJ whole genome shotgun (WGS) entry which is preliminary data.</text>
</comment>
<dbReference type="EMBL" id="FCOX02000012">
    <property type="protein sequence ID" value="SAK70951.1"/>
    <property type="molecule type" value="Genomic_DNA"/>
</dbReference>
<evidence type="ECO:0000256" key="2">
    <source>
        <dbReference type="ARBA" id="ARBA00023315"/>
    </source>
</evidence>
<feature type="domain" description="N-acetyltransferase" evidence="4">
    <location>
        <begin position="162"/>
        <end position="306"/>
    </location>
</feature>
<name>A0A158BLP6_9BURK</name>
<sequence length="306" mass="33581">MSEMLKHASVTEMNPADITQIRSFNRTVAEGIGALNDHFLGRGRPMGESRLLWEIGPQGVDLRVLRERLGLDSGYLSRTLASLERQGLVQVDAHPDDRRVRRASLTEAGSDERAELERLSDAVAGGMLAPLSEAQRRRLIGAMAEVERLLQPSLMRFAIEDPAGEEAQWCIGQYFAELNTRFAAGFDPSLSLSADARELTAPHGALIVARLHGAAMSCVALKFHGKAAAELKRMWVSASARGLGVGRRLLAEAERHALESGAKAVRLETNDALKEAIALYRQAGYIEVAPFSDEPYADHWFEKALR</sequence>
<dbReference type="AlphaFoldDB" id="A0A158BLP6"/>
<dbReference type="InterPro" id="IPR016181">
    <property type="entry name" value="Acyl_CoA_acyltransferase"/>
</dbReference>
<dbReference type="PANTHER" id="PTHR43877">
    <property type="entry name" value="AMINOALKYLPHOSPHONATE N-ACETYLTRANSFERASE-RELATED-RELATED"/>
    <property type="match status" value="1"/>
</dbReference>
<dbReference type="PANTHER" id="PTHR43877:SF2">
    <property type="entry name" value="AMINOALKYLPHOSPHONATE N-ACETYLTRANSFERASE-RELATED"/>
    <property type="match status" value="1"/>
</dbReference>
<dbReference type="Pfam" id="PF00583">
    <property type="entry name" value="Acetyltransf_1"/>
    <property type="match status" value="1"/>
</dbReference>
<evidence type="ECO:0000256" key="1">
    <source>
        <dbReference type="ARBA" id="ARBA00022679"/>
    </source>
</evidence>
<organism evidence="5 6">
    <name type="scientific">Caballeronia calidae</name>
    <dbReference type="NCBI Taxonomy" id="1777139"/>
    <lineage>
        <taxon>Bacteria</taxon>
        <taxon>Pseudomonadati</taxon>
        <taxon>Pseudomonadota</taxon>
        <taxon>Betaproteobacteria</taxon>
        <taxon>Burkholderiales</taxon>
        <taxon>Burkholderiaceae</taxon>
        <taxon>Caballeronia</taxon>
    </lineage>
</organism>
<evidence type="ECO:0000259" key="3">
    <source>
        <dbReference type="PROSITE" id="PS50995"/>
    </source>
</evidence>